<comment type="caution">
    <text evidence="2">The sequence shown here is derived from an EMBL/GenBank/DDBJ whole genome shotgun (WGS) entry which is preliminary data.</text>
</comment>
<gene>
    <name evidence="2" type="ORF">BDN70DRAFT_797457</name>
</gene>
<dbReference type="InterPro" id="IPR032675">
    <property type="entry name" value="LRR_dom_sf"/>
</dbReference>
<dbReference type="Gene3D" id="3.80.10.10">
    <property type="entry name" value="Ribonuclease Inhibitor"/>
    <property type="match status" value="1"/>
</dbReference>
<evidence type="ECO:0000313" key="2">
    <source>
        <dbReference type="EMBL" id="KAF9484530.1"/>
    </source>
</evidence>
<feature type="region of interest" description="Disordered" evidence="1">
    <location>
        <begin position="19"/>
        <end position="45"/>
    </location>
</feature>
<dbReference type="AlphaFoldDB" id="A0A9P5ZD94"/>
<keyword evidence="3" id="KW-1185">Reference proteome</keyword>
<protein>
    <submittedName>
        <fullName evidence="2">Uncharacterized protein</fullName>
    </submittedName>
</protein>
<accession>A0A9P5ZD94</accession>
<evidence type="ECO:0000256" key="1">
    <source>
        <dbReference type="SAM" id="MobiDB-lite"/>
    </source>
</evidence>
<dbReference type="OrthoDB" id="3178870at2759"/>
<reference evidence="2" key="1">
    <citation type="submission" date="2020-11" db="EMBL/GenBank/DDBJ databases">
        <authorList>
            <consortium name="DOE Joint Genome Institute"/>
            <person name="Ahrendt S."/>
            <person name="Riley R."/>
            <person name="Andreopoulos W."/>
            <person name="Labutti K."/>
            <person name="Pangilinan J."/>
            <person name="Ruiz-Duenas F.J."/>
            <person name="Barrasa J.M."/>
            <person name="Sanchez-Garcia M."/>
            <person name="Camarero S."/>
            <person name="Miyauchi S."/>
            <person name="Serrano A."/>
            <person name="Linde D."/>
            <person name="Babiker R."/>
            <person name="Drula E."/>
            <person name="Ayuso-Fernandez I."/>
            <person name="Pacheco R."/>
            <person name="Padilla G."/>
            <person name="Ferreira P."/>
            <person name="Barriuso J."/>
            <person name="Kellner H."/>
            <person name="Castanera R."/>
            <person name="Alfaro M."/>
            <person name="Ramirez L."/>
            <person name="Pisabarro A.G."/>
            <person name="Kuo A."/>
            <person name="Tritt A."/>
            <person name="Lipzen A."/>
            <person name="He G."/>
            <person name="Yan M."/>
            <person name="Ng V."/>
            <person name="Cullen D."/>
            <person name="Martin F."/>
            <person name="Rosso M.-N."/>
            <person name="Henrissat B."/>
            <person name="Hibbett D."/>
            <person name="Martinez A.T."/>
            <person name="Grigoriev I.V."/>
        </authorList>
    </citation>
    <scope>NUCLEOTIDE SEQUENCE</scope>
    <source>
        <strain evidence="2">CIRM-BRFM 674</strain>
    </source>
</reference>
<dbReference type="Proteomes" id="UP000807469">
    <property type="component" value="Unassembled WGS sequence"/>
</dbReference>
<proteinExistence type="predicted"/>
<feature type="compositionally biased region" description="Pro residues" evidence="1">
    <location>
        <begin position="33"/>
        <end position="42"/>
    </location>
</feature>
<organism evidence="2 3">
    <name type="scientific">Pholiota conissans</name>
    <dbReference type="NCBI Taxonomy" id="109636"/>
    <lineage>
        <taxon>Eukaryota</taxon>
        <taxon>Fungi</taxon>
        <taxon>Dikarya</taxon>
        <taxon>Basidiomycota</taxon>
        <taxon>Agaricomycotina</taxon>
        <taxon>Agaricomycetes</taxon>
        <taxon>Agaricomycetidae</taxon>
        <taxon>Agaricales</taxon>
        <taxon>Agaricineae</taxon>
        <taxon>Strophariaceae</taxon>
        <taxon>Pholiota</taxon>
    </lineage>
</organism>
<dbReference type="EMBL" id="MU155142">
    <property type="protein sequence ID" value="KAF9484530.1"/>
    <property type="molecule type" value="Genomic_DNA"/>
</dbReference>
<sequence>MKNVEEDVLEAVNRIGSQTKLALTSDDDLPASLPRPQPPPTSLRPKLPTEVLDIAFSMLSKNHLKPLLYTNSFISALAIRRLYSDVVLARPAVVVAFLTTVLKSERLPLLVRSLDINATNKALPTKNFYALLARGLRRMPGLVSLTLELPKPHSPLWIFDGCTFRLTQFTTSMCSRRALARFLETQPAITELTLRGYQTESLIPPIISASGRAGSQKSKGRADPDAFILREGAMPNLRAFNTVHADEDLVRTIMEGRPVSVVSIPLFADTSAASLDALCSSSTPLRRLSAISFDPTTPEALFEALAKRFVDLEALHLVLLTAEYDQQVLRQCAVALSNFRCLKYITFMAASSRPPTANPPTQPVAAQWHQACPTLKTIILPEGRVWFRSQGKSHSHGSAAAPSVTAAVVAATGGGDAGGAQEGGSGSQPQMVWAAL</sequence>
<evidence type="ECO:0000313" key="3">
    <source>
        <dbReference type="Proteomes" id="UP000807469"/>
    </source>
</evidence>
<name>A0A9P5ZD94_9AGAR</name>